<organism evidence="4 5">
    <name type="scientific">Ascobolus immersus RN42</name>
    <dbReference type="NCBI Taxonomy" id="1160509"/>
    <lineage>
        <taxon>Eukaryota</taxon>
        <taxon>Fungi</taxon>
        <taxon>Dikarya</taxon>
        <taxon>Ascomycota</taxon>
        <taxon>Pezizomycotina</taxon>
        <taxon>Pezizomycetes</taxon>
        <taxon>Pezizales</taxon>
        <taxon>Ascobolaceae</taxon>
        <taxon>Ascobolus</taxon>
    </lineage>
</organism>
<evidence type="ECO:0000256" key="3">
    <source>
        <dbReference type="SAM" id="Phobius"/>
    </source>
</evidence>
<feature type="compositionally biased region" description="Polar residues" evidence="2">
    <location>
        <begin position="465"/>
        <end position="484"/>
    </location>
</feature>
<feature type="region of interest" description="Disordered" evidence="2">
    <location>
        <begin position="437"/>
        <end position="605"/>
    </location>
</feature>
<feature type="region of interest" description="Disordered" evidence="2">
    <location>
        <begin position="1135"/>
        <end position="1156"/>
    </location>
</feature>
<sequence>MVAAQLPLRLPLRNSIPTSRRTRLEIPTRTSSVILECLPRIQYLKTGLLNAMQDIEAALCHESFAREPAAMPPHRVAPTPIVGGVEVFANTNQNNLRLLTPSLLVAQHRFDPPHNDTLFLRLSKCIRPARKIQPLDSPPPGTRTDRFGGWIVKPHSHDARFAFKSSCAIPLLSPYRCEPIDNLRQGTTAAYASGCFQFKEQRNPLGPNTGFIPPTKPQPTKPAFPPATMASTNPFLASTERIHHYDDDDIAGPSYDHAFSPAPPRYSEEFPTNKHTNQFYGDSKHPPMPTIPQHSPPRPVTHNTTTAVLTSTTTLPQRSGSVTSFSSEDDSPVTQSDVSMDVSTYFGSSTHLPRNDSTVASWVRQGRNQTSEDLRRYRNSRIATDELERRKKEVEERVRREIERDVQARQEMMRKEIEEVEEEMRRKKAARGLGRFGTKKGRIPIKPTLNTGVSKSGKLTKPTRKTSTVESIRRNVNNPFINEISSPLTPLSPLPAVSYSTRPPLPKPIPTNTPPTNPFHAPAAPPNAPTNPSPPPPHRKPSPPLAMPSAPPGAYGLSAPNSPHLSTFSATPDDESPSPITGPKYITAYPTHLDPFTTPSAPSAASFRQDITGKSTDNSVHEKKLAPGNLYLQFPAAQSQASSIYSTQTSGVPKERTPYDNIAREERYARRHSGGDGAAGAGAFGQMQKGRFPIAPAAETRRFSDSSVHGFIAPQNGGQNGVYISSSQVNMPSRFSVEKGRREKEEGAARRKRWRNRCLCLCGLRWKYWCIALGVILLCGLGGGLAAFFVLKSRSSAAAAAVVAEEAKLKISDIMASPPNGQPALPSVLAVMRPSGAPVVNATCVSPPQLWSCSLPPELRDTPLSNGPDLGGIGFDIRLLNTSSNSVLTKPSPAAVPDTADYAALALVDGVFNSTTPQGEETQFIASLTFPKIVQDPFFSGLQARQVSSPAENPSELFPPVLKNQPLRLMDRGLDTEHYAFHTYYRKSIYIPDPAKLLEDVDDEDVDYAAMLGAKIPKGGLDGKDAGYVCMFDVTRLSVKIFTASPPSLEVGVVRPGGERVGLDVTLNKFLEQQTSFLAAEKEGKAAERPEFPLPVSVEIDRVGKGEEGRTSSCFKVVDGRVVLSEGRLGVAESTGILKPKKGEKDSRVEEGIWKG</sequence>
<keyword evidence="3" id="KW-0812">Transmembrane</keyword>
<dbReference type="AlphaFoldDB" id="A0A3N4HT92"/>
<feature type="transmembrane region" description="Helical" evidence="3">
    <location>
        <begin position="766"/>
        <end position="791"/>
    </location>
</feature>
<feature type="compositionally biased region" description="Polar residues" evidence="2">
    <location>
        <begin position="315"/>
        <end position="336"/>
    </location>
</feature>
<evidence type="ECO:0000256" key="1">
    <source>
        <dbReference type="SAM" id="Coils"/>
    </source>
</evidence>
<feature type="region of interest" description="Disordered" evidence="2">
    <location>
        <begin position="310"/>
        <end position="336"/>
    </location>
</feature>
<feature type="compositionally biased region" description="Polar residues" evidence="2">
    <location>
        <begin position="559"/>
        <end position="570"/>
    </location>
</feature>
<evidence type="ECO:0000313" key="5">
    <source>
        <dbReference type="Proteomes" id="UP000275078"/>
    </source>
</evidence>
<keyword evidence="3" id="KW-1133">Transmembrane helix</keyword>
<dbReference type="Proteomes" id="UP000275078">
    <property type="component" value="Unassembled WGS sequence"/>
</dbReference>
<feature type="coiled-coil region" evidence="1">
    <location>
        <begin position="377"/>
        <end position="430"/>
    </location>
</feature>
<feature type="compositionally biased region" description="Pro residues" evidence="2">
    <location>
        <begin position="503"/>
        <end position="551"/>
    </location>
</feature>
<name>A0A3N4HT92_ASCIM</name>
<evidence type="ECO:0000313" key="4">
    <source>
        <dbReference type="EMBL" id="RPA77042.1"/>
    </source>
</evidence>
<dbReference type="EMBL" id="ML119733">
    <property type="protein sequence ID" value="RPA77042.1"/>
    <property type="molecule type" value="Genomic_DNA"/>
</dbReference>
<feature type="compositionally biased region" description="Basic and acidic residues" evidence="2">
    <location>
        <begin position="1141"/>
        <end position="1156"/>
    </location>
</feature>
<accession>A0A3N4HT92</accession>
<gene>
    <name evidence="4" type="ORF">BJ508DRAFT_364743</name>
</gene>
<dbReference type="STRING" id="1160509.A0A3N4HT92"/>
<evidence type="ECO:0000256" key="2">
    <source>
        <dbReference type="SAM" id="MobiDB-lite"/>
    </source>
</evidence>
<keyword evidence="5" id="KW-1185">Reference proteome</keyword>
<keyword evidence="1" id="KW-0175">Coiled coil</keyword>
<dbReference type="OrthoDB" id="10259622at2759"/>
<feature type="compositionally biased region" description="Low complexity" evidence="2">
    <location>
        <begin position="485"/>
        <end position="495"/>
    </location>
</feature>
<proteinExistence type="predicted"/>
<protein>
    <submittedName>
        <fullName evidence="4">Uncharacterized protein</fullName>
    </submittedName>
</protein>
<reference evidence="4 5" key="1">
    <citation type="journal article" date="2018" name="Nat. Ecol. Evol.">
        <title>Pezizomycetes genomes reveal the molecular basis of ectomycorrhizal truffle lifestyle.</title>
        <authorList>
            <person name="Murat C."/>
            <person name="Payen T."/>
            <person name="Noel B."/>
            <person name="Kuo A."/>
            <person name="Morin E."/>
            <person name="Chen J."/>
            <person name="Kohler A."/>
            <person name="Krizsan K."/>
            <person name="Balestrini R."/>
            <person name="Da Silva C."/>
            <person name="Montanini B."/>
            <person name="Hainaut M."/>
            <person name="Levati E."/>
            <person name="Barry K.W."/>
            <person name="Belfiori B."/>
            <person name="Cichocki N."/>
            <person name="Clum A."/>
            <person name="Dockter R.B."/>
            <person name="Fauchery L."/>
            <person name="Guy J."/>
            <person name="Iotti M."/>
            <person name="Le Tacon F."/>
            <person name="Lindquist E.A."/>
            <person name="Lipzen A."/>
            <person name="Malagnac F."/>
            <person name="Mello A."/>
            <person name="Molinier V."/>
            <person name="Miyauchi S."/>
            <person name="Poulain J."/>
            <person name="Riccioni C."/>
            <person name="Rubini A."/>
            <person name="Sitrit Y."/>
            <person name="Splivallo R."/>
            <person name="Traeger S."/>
            <person name="Wang M."/>
            <person name="Zifcakova L."/>
            <person name="Wipf D."/>
            <person name="Zambonelli A."/>
            <person name="Paolocci F."/>
            <person name="Nowrousian M."/>
            <person name="Ottonello S."/>
            <person name="Baldrian P."/>
            <person name="Spatafora J.W."/>
            <person name="Henrissat B."/>
            <person name="Nagy L.G."/>
            <person name="Aury J.M."/>
            <person name="Wincker P."/>
            <person name="Grigoriev I.V."/>
            <person name="Bonfante P."/>
            <person name="Martin F.M."/>
        </authorList>
    </citation>
    <scope>NUCLEOTIDE SEQUENCE [LARGE SCALE GENOMIC DNA]</scope>
    <source>
        <strain evidence="4 5">RN42</strain>
    </source>
</reference>
<keyword evidence="3" id="KW-0472">Membrane</keyword>